<protein>
    <submittedName>
        <fullName evidence="1">EXLDI protein</fullName>
    </submittedName>
</protein>
<dbReference type="Proteomes" id="UP001597326">
    <property type="component" value="Unassembled WGS sequence"/>
</dbReference>
<dbReference type="InterPro" id="IPR027580">
    <property type="entry name" value="EXLDI"/>
</dbReference>
<comment type="caution">
    <text evidence="1">The sequence shown here is derived from an EMBL/GenBank/DDBJ whole genome shotgun (WGS) entry which is preliminary data.</text>
</comment>
<evidence type="ECO:0000313" key="2">
    <source>
        <dbReference type="Proteomes" id="UP001597326"/>
    </source>
</evidence>
<organism evidence="1 2">
    <name type="scientific">Luteococcus peritonei</name>
    <dbReference type="NCBI Taxonomy" id="88874"/>
    <lineage>
        <taxon>Bacteria</taxon>
        <taxon>Bacillati</taxon>
        <taxon>Actinomycetota</taxon>
        <taxon>Actinomycetes</taxon>
        <taxon>Propionibacteriales</taxon>
        <taxon>Propionibacteriaceae</taxon>
        <taxon>Luteococcus</taxon>
    </lineage>
</organism>
<name>A0ABW4RVG2_9ACTN</name>
<evidence type="ECO:0000313" key="1">
    <source>
        <dbReference type="EMBL" id="MFD1890147.1"/>
    </source>
</evidence>
<dbReference type="EMBL" id="JBHUFZ010000016">
    <property type="protein sequence ID" value="MFD1890147.1"/>
    <property type="molecule type" value="Genomic_DNA"/>
</dbReference>
<sequence>MGRRNIYVQAGQEGLYEEAALLAGSLSAAVEQGLQLFLAQRRGGLRFDEVEVVVGRGSHRITKRFRARELVEVLVEPRHPGRHSGVTVHQTARDRLAVWCWSDPDWSALRSGALSNWSGPLGRSDPVSGSGLDEDIERDDQGWFDWGDRQGDELLVFETVDELLAAVTLPQVAVDKLRACYRPTPLEVLDI</sequence>
<dbReference type="RefSeq" id="WP_343873112.1">
    <property type="nucleotide sequence ID" value="NZ_BAAAIX010000013.1"/>
</dbReference>
<gene>
    <name evidence="1" type="ORF">ACFSCS_08110</name>
</gene>
<reference evidence="2" key="1">
    <citation type="journal article" date="2019" name="Int. J. Syst. Evol. Microbiol.">
        <title>The Global Catalogue of Microorganisms (GCM) 10K type strain sequencing project: providing services to taxonomists for standard genome sequencing and annotation.</title>
        <authorList>
            <consortium name="The Broad Institute Genomics Platform"/>
            <consortium name="The Broad Institute Genome Sequencing Center for Infectious Disease"/>
            <person name="Wu L."/>
            <person name="Ma J."/>
        </authorList>
    </citation>
    <scope>NUCLEOTIDE SEQUENCE [LARGE SCALE GENOMIC DNA]</scope>
    <source>
        <strain evidence="2">CAIM 431</strain>
    </source>
</reference>
<dbReference type="NCBIfam" id="TIGR04342">
    <property type="entry name" value="EXLDI"/>
    <property type="match status" value="1"/>
</dbReference>
<accession>A0ABW4RVG2</accession>
<proteinExistence type="predicted"/>
<keyword evidence="2" id="KW-1185">Reference proteome</keyword>